<evidence type="ECO:0000256" key="3">
    <source>
        <dbReference type="ARBA" id="ARBA00022741"/>
    </source>
</evidence>
<sequence>MIIVDNITKYYKVHGKRNTLFEKLSFTLNFGDKLAVLGPNGAGKSTLLRLLCDVERPNEGAITRSGTISWPIGLSSGFINNLTGRENIRFICRLFSCSSAEQELKIKFVEDFAEVGNYFDMLVSTYSSGMASRLAFGMSMAFDFDYYVIDETLAVGDSYFRQKCLDVFKDKAADKGIIMVSHDMETVKQFCNQAIYLNKQQLSVYHRIDDAIDLYNRQG</sequence>
<dbReference type="InterPro" id="IPR050683">
    <property type="entry name" value="Bact_Polysacc_Export_ATP-bd"/>
</dbReference>
<dbReference type="Proteomes" id="UP000054926">
    <property type="component" value="Unassembled WGS sequence"/>
</dbReference>
<dbReference type="InterPro" id="IPR015860">
    <property type="entry name" value="ABC_transpr_TagH-like"/>
</dbReference>
<reference evidence="6 7" key="1">
    <citation type="submission" date="2015-11" db="EMBL/GenBank/DDBJ databases">
        <title>Genomic analysis of 38 Legionella species identifies large and diverse effector repertoires.</title>
        <authorList>
            <person name="Burstein D."/>
            <person name="Amaro F."/>
            <person name="Zusman T."/>
            <person name="Lifshitz Z."/>
            <person name="Cohen O."/>
            <person name="Gilbert J.A."/>
            <person name="Pupko T."/>
            <person name="Shuman H.A."/>
            <person name="Segal G."/>
        </authorList>
    </citation>
    <scope>NUCLEOTIDE SEQUENCE [LARGE SCALE GENOMIC DNA]</scope>
    <source>
        <strain evidence="6 7">IMVS3376</strain>
    </source>
</reference>
<dbReference type="PROSITE" id="PS50893">
    <property type="entry name" value="ABC_TRANSPORTER_2"/>
    <property type="match status" value="1"/>
</dbReference>
<comment type="caution">
    <text evidence="6">The sequence shown here is derived from an EMBL/GenBank/DDBJ whole genome shotgun (WGS) entry which is preliminary data.</text>
</comment>
<name>A0A0W0ZKI9_9GAMM</name>
<dbReference type="EMBL" id="LNYY01000019">
    <property type="protein sequence ID" value="KTD69544.1"/>
    <property type="molecule type" value="Genomic_DNA"/>
</dbReference>
<keyword evidence="7" id="KW-1185">Reference proteome</keyword>
<keyword evidence="6" id="KW-0378">Hydrolase</keyword>
<dbReference type="CDD" id="cd03220">
    <property type="entry name" value="ABC_KpsT_Wzt"/>
    <property type="match status" value="1"/>
</dbReference>
<proteinExistence type="inferred from homology"/>
<organism evidence="6 7">
    <name type="scientific">Legionella steelei</name>
    <dbReference type="NCBI Taxonomy" id="947033"/>
    <lineage>
        <taxon>Bacteria</taxon>
        <taxon>Pseudomonadati</taxon>
        <taxon>Pseudomonadota</taxon>
        <taxon>Gammaproteobacteria</taxon>
        <taxon>Legionellales</taxon>
        <taxon>Legionellaceae</taxon>
        <taxon>Legionella</taxon>
    </lineage>
</organism>
<keyword evidence="4 6" id="KW-0067">ATP-binding</keyword>
<dbReference type="Gene3D" id="3.40.50.300">
    <property type="entry name" value="P-loop containing nucleotide triphosphate hydrolases"/>
    <property type="match status" value="1"/>
</dbReference>
<dbReference type="AlphaFoldDB" id="A0A0W0ZKI9"/>
<evidence type="ECO:0000256" key="1">
    <source>
        <dbReference type="ARBA" id="ARBA00005417"/>
    </source>
</evidence>
<dbReference type="EC" id="3.6.3.38" evidence="6"/>
<dbReference type="Pfam" id="PF00005">
    <property type="entry name" value="ABC_tran"/>
    <property type="match status" value="1"/>
</dbReference>
<dbReference type="GO" id="GO:0016020">
    <property type="term" value="C:membrane"/>
    <property type="evidence" value="ECO:0007669"/>
    <property type="project" value="InterPro"/>
</dbReference>
<dbReference type="SUPFAM" id="SSF52540">
    <property type="entry name" value="P-loop containing nucleoside triphosphate hydrolases"/>
    <property type="match status" value="1"/>
</dbReference>
<dbReference type="InterPro" id="IPR027417">
    <property type="entry name" value="P-loop_NTPase"/>
</dbReference>
<comment type="similarity">
    <text evidence="1">Belongs to the ABC transporter superfamily.</text>
</comment>
<dbReference type="InterPro" id="IPR017871">
    <property type="entry name" value="ABC_transporter-like_CS"/>
</dbReference>
<evidence type="ECO:0000256" key="4">
    <source>
        <dbReference type="ARBA" id="ARBA00022840"/>
    </source>
</evidence>
<dbReference type="PANTHER" id="PTHR46743">
    <property type="entry name" value="TEICHOIC ACIDS EXPORT ATP-BINDING PROTEIN TAGH"/>
    <property type="match status" value="1"/>
</dbReference>
<dbReference type="GO" id="GO:0005524">
    <property type="term" value="F:ATP binding"/>
    <property type="evidence" value="ECO:0007669"/>
    <property type="project" value="UniProtKB-KW"/>
</dbReference>
<dbReference type="OrthoDB" id="9778870at2"/>
<keyword evidence="2" id="KW-0813">Transport</keyword>
<dbReference type="GO" id="GO:0016887">
    <property type="term" value="F:ATP hydrolysis activity"/>
    <property type="evidence" value="ECO:0007669"/>
    <property type="project" value="InterPro"/>
</dbReference>
<keyword evidence="3" id="KW-0547">Nucleotide-binding</keyword>
<feature type="domain" description="ABC transporter" evidence="5">
    <location>
        <begin position="2"/>
        <end position="218"/>
    </location>
</feature>
<dbReference type="PATRIC" id="fig|947033.5.peg.2867"/>
<dbReference type="RefSeq" id="WP_058511474.1">
    <property type="nucleotide sequence ID" value="NZ_DAIOMV010000012.1"/>
</dbReference>
<dbReference type="PROSITE" id="PS00211">
    <property type="entry name" value="ABC_TRANSPORTER_1"/>
    <property type="match status" value="1"/>
</dbReference>
<dbReference type="STRING" id="947033.Lste_2702"/>
<evidence type="ECO:0000313" key="6">
    <source>
        <dbReference type="EMBL" id="KTD69544.1"/>
    </source>
</evidence>
<dbReference type="GO" id="GO:0140359">
    <property type="term" value="F:ABC-type transporter activity"/>
    <property type="evidence" value="ECO:0007669"/>
    <property type="project" value="InterPro"/>
</dbReference>
<dbReference type="PANTHER" id="PTHR46743:SF2">
    <property type="entry name" value="TEICHOIC ACIDS EXPORT ATP-BINDING PROTEIN TAGH"/>
    <property type="match status" value="1"/>
</dbReference>
<evidence type="ECO:0000256" key="2">
    <source>
        <dbReference type="ARBA" id="ARBA00022448"/>
    </source>
</evidence>
<gene>
    <name evidence="6" type="primary">ctrD</name>
    <name evidence="6" type="ORF">Lste_2702</name>
</gene>
<protein>
    <submittedName>
        <fullName evidence="6">Capsule polysaccharide export ATP-binding protein ctrD (Capsular-polysaccharide-transporting ATPase)</fullName>
        <ecNumber evidence="6">3.6.3.38</ecNumber>
    </submittedName>
</protein>
<evidence type="ECO:0000259" key="5">
    <source>
        <dbReference type="PROSITE" id="PS50893"/>
    </source>
</evidence>
<accession>A0A0W0ZKI9</accession>
<dbReference type="InterPro" id="IPR003439">
    <property type="entry name" value="ABC_transporter-like_ATP-bd"/>
</dbReference>
<evidence type="ECO:0000313" key="7">
    <source>
        <dbReference type="Proteomes" id="UP000054926"/>
    </source>
</evidence>